<dbReference type="EMBL" id="BGPR01000104">
    <property type="protein sequence ID" value="GBL94674.1"/>
    <property type="molecule type" value="Genomic_DNA"/>
</dbReference>
<evidence type="ECO:0000313" key="2">
    <source>
        <dbReference type="Proteomes" id="UP000499080"/>
    </source>
</evidence>
<reference evidence="1 2" key="1">
    <citation type="journal article" date="2019" name="Sci. Rep.">
        <title>Orb-weaving spider Araneus ventricosus genome elucidates the spidroin gene catalogue.</title>
        <authorList>
            <person name="Kono N."/>
            <person name="Nakamura H."/>
            <person name="Ohtoshi R."/>
            <person name="Moran D.A.P."/>
            <person name="Shinohara A."/>
            <person name="Yoshida Y."/>
            <person name="Fujiwara M."/>
            <person name="Mori M."/>
            <person name="Tomita M."/>
            <person name="Arakawa K."/>
        </authorList>
    </citation>
    <scope>NUCLEOTIDE SEQUENCE [LARGE SCALE GENOMIC DNA]</scope>
</reference>
<keyword evidence="2" id="KW-1185">Reference proteome</keyword>
<comment type="caution">
    <text evidence="1">The sequence shown here is derived from an EMBL/GenBank/DDBJ whole genome shotgun (WGS) entry which is preliminary data.</text>
</comment>
<gene>
    <name evidence="1" type="ORF">AVEN_83988_1</name>
</gene>
<accession>A0A4Y2BU81</accession>
<dbReference type="Proteomes" id="UP000499080">
    <property type="component" value="Unassembled WGS sequence"/>
</dbReference>
<organism evidence="1 2">
    <name type="scientific">Araneus ventricosus</name>
    <name type="common">Orbweaver spider</name>
    <name type="synonym">Epeira ventricosa</name>
    <dbReference type="NCBI Taxonomy" id="182803"/>
    <lineage>
        <taxon>Eukaryota</taxon>
        <taxon>Metazoa</taxon>
        <taxon>Ecdysozoa</taxon>
        <taxon>Arthropoda</taxon>
        <taxon>Chelicerata</taxon>
        <taxon>Arachnida</taxon>
        <taxon>Araneae</taxon>
        <taxon>Araneomorphae</taxon>
        <taxon>Entelegynae</taxon>
        <taxon>Araneoidea</taxon>
        <taxon>Araneidae</taxon>
        <taxon>Araneus</taxon>
    </lineage>
</organism>
<proteinExistence type="predicted"/>
<dbReference type="AlphaFoldDB" id="A0A4Y2BU81"/>
<sequence length="103" mass="11273">MSSLGVKEITKHILFRCQLPLLTVIKWGLIFGVPLATEDHIEVCLFSGSGCRHFFSHLEGSVLNSHLSSLVDQMIEWRSPLLPSFSSGTGFGNTVSISSGRLL</sequence>
<evidence type="ECO:0000313" key="1">
    <source>
        <dbReference type="EMBL" id="GBL94674.1"/>
    </source>
</evidence>
<name>A0A4Y2BU81_ARAVE</name>
<protein>
    <submittedName>
        <fullName evidence="1">Uncharacterized protein</fullName>
    </submittedName>
</protein>